<name>A0A8H5BKW3_9AGAR</name>
<dbReference type="Proteomes" id="UP000567179">
    <property type="component" value="Unassembled WGS sequence"/>
</dbReference>
<sequence length="367" mass="40972">MTTSTLLGSLSKLRDCFLLLSTPSTLNMSLPHPIIVFGPTPGTYFVGVGMKYYAVGMPDSITSTASKWPAVQMRWMSINADGAWMVQDMYSSTLEFDTSVGDDLIQQCRGTNGFQYVTFGPTRGTWVGVGPDSSGVWSGNMEDDQIRALREMQAQAGDGFNFNMELRGILFGKGSTMIFMFGGSFAYYTDREAEGSELENLLNSYLYRSPAWTVERGSSLCPWDVNYYFLRFKDPQSGTVKMHWSLPPNMLANFNALSAWVCLSEWNRLHKFYDFYVNAHFFKQSALILCAAVTNECGLFKEVHEMNVCGILTHSDKHTWAQTPEAQAAIAQNQQLGLALAMNTMNLNIQAANALKISTGWYSYGPY</sequence>
<dbReference type="OrthoDB" id="3006414at2759"/>
<accession>A0A8H5BKW3</accession>
<keyword evidence="2" id="KW-1185">Reference proteome</keyword>
<organism evidence="1 2">
    <name type="scientific">Psilocybe cf. subviscida</name>
    <dbReference type="NCBI Taxonomy" id="2480587"/>
    <lineage>
        <taxon>Eukaryota</taxon>
        <taxon>Fungi</taxon>
        <taxon>Dikarya</taxon>
        <taxon>Basidiomycota</taxon>
        <taxon>Agaricomycotina</taxon>
        <taxon>Agaricomycetes</taxon>
        <taxon>Agaricomycetidae</taxon>
        <taxon>Agaricales</taxon>
        <taxon>Agaricineae</taxon>
        <taxon>Strophariaceae</taxon>
        <taxon>Psilocybe</taxon>
    </lineage>
</organism>
<comment type="caution">
    <text evidence="1">The sequence shown here is derived from an EMBL/GenBank/DDBJ whole genome shotgun (WGS) entry which is preliminary data.</text>
</comment>
<protein>
    <submittedName>
        <fullName evidence="1">Uncharacterized protein</fullName>
    </submittedName>
</protein>
<dbReference type="EMBL" id="JAACJJ010000015">
    <property type="protein sequence ID" value="KAF5325110.1"/>
    <property type="molecule type" value="Genomic_DNA"/>
</dbReference>
<evidence type="ECO:0000313" key="2">
    <source>
        <dbReference type="Proteomes" id="UP000567179"/>
    </source>
</evidence>
<gene>
    <name evidence="1" type="ORF">D9619_009668</name>
</gene>
<evidence type="ECO:0000313" key="1">
    <source>
        <dbReference type="EMBL" id="KAF5325110.1"/>
    </source>
</evidence>
<proteinExistence type="predicted"/>
<dbReference type="AlphaFoldDB" id="A0A8H5BKW3"/>
<reference evidence="1 2" key="1">
    <citation type="journal article" date="2020" name="ISME J.">
        <title>Uncovering the hidden diversity of litter-decomposition mechanisms in mushroom-forming fungi.</title>
        <authorList>
            <person name="Floudas D."/>
            <person name="Bentzer J."/>
            <person name="Ahren D."/>
            <person name="Johansson T."/>
            <person name="Persson P."/>
            <person name="Tunlid A."/>
        </authorList>
    </citation>
    <scope>NUCLEOTIDE SEQUENCE [LARGE SCALE GENOMIC DNA]</scope>
    <source>
        <strain evidence="1 2">CBS 101986</strain>
    </source>
</reference>